<name>D7G3R2_ECTSI</name>
<dbReference type="AlphaFoldDB" id="D7G3R2"/>
<evidence type="ECO:0000313" key="2">
    <source>
        <dbReference type="EMBL" id="CBJ33589.1"/>
    </source>
</evidence>
<protein>
    <submittedName>
        <fullName evidence="2">Uncharacterized protein</fullName>
    </submittedName>
</protein>
<dbReference type="InParanoid" id="D7G3R2"/>
<organism evidence="2 3">
    <name type="scientific">Ectocarpus siliculosus</name>
    <name type="common">Brown alga</name>
    <name type="synonym">Conferva siliculosa</name>
    <dbReference type="NCBI Taxonomy" id="2880"/>
    <lineage>
        <taxon>Eukaryota</taxon>
        <taxon>Sar</taxon>
        <taxon>Stramenopiles</taxon>
        <taxon>Ochrophyta</taxon>
        <taxon>PX clade</taxon>
        <taxon>Phaeophyceae</taxon>
        <taxon>Ectocarpales</taxon>
        <taxon>Ectocarpaceae</taxon>
        <taxon>Ectocarpus</taxon>
    </lineage>
</organism>
<dbReference type="Proteomes" id="UP000002630">
    <property type="component" value="Unassembled WGS sequence"/>
</dbReference>
<feature type="region of interest" description="Disordered" evidence="1">
    <location>
        <begin position="16"/>
        <end position="47"/>
    </location>
</feature>
<gene>
    <name evidence="2" type="ORF">Esi_0521_0018</name>
</gene>
<keyword evidence="3" id="KW-1185">Reference proteome</keyword>
<reference evidence="2 3" key="1">
    <citation type="journal article" date="2010" name="Nature">
        <title>The Ectocarpus genome and the independent evolution of multicellularity in brown algae.</title>
        <authorList>
            <person name="Cock J.M."/>
            <person name="Sterck L."/>
            <person name="Rouze P."/>
            <person name="Scornet D."/>
            <person name="Allen A.E."/>
            <person name="Amoutzias G."/>
            <person name="Anthouard V."/>
            <person name="Artiguenave F."/>
            <person name="Aury J.M."/>
            <person name="Badger J.H."/>
            <person name="Beszteri B."/>
            <person name="Billiau K."/>
            <person name="Bonnet E."/>
            <person name="Bothwell J.H."/>
            <person name="Bowler C."/>
            <person name="Boyen C."/>
            <person name="Brownlee C."/>
            <person name="Carrano C.J."/>
            <person name="Charrier B."/>
            <person name="Cho G.Y."/>
            <person name="Coelho S.M."/>
            <person name="Collen J."/>
            <person name="Corre E."/>
            <person name="Da Silva C."/>
            <person name="Delage L."/>
            <person name="Delaroque N."/>
            <person name="Dittami S.M."/>
            <person name="Doulbeau S."/>
            <person name="Elias M."/>
            <person name="Farnham G."/>
            <person name="Gachon C.M."/>
            <person name="Gschloessl B."/>
            <person name="Heesch S."/>
            <person name="Jabbari K."/>
            <person name="Jubin C."/>
            <person name="Kawai H."/>
            <person name="Kimura K."/>
            <person name="Kloareg B."/>
            <person name="Kupper F.C."/>
            <person name="Lang D."/>
            <person name="Le Bail A."/>
            <person name="Leblanc C."/>
            <person name="Lerouge P."/>
            <person name="Lohr M."/>
            <person name="Lopez P.J."/>
            <person name="Martens C."/>
            <person name="Maumus F."/>
            <person name="Michel G."/>
            <person name="Miranda-Saavedra D."/>
            <person name="Morales J."/>
            <person name="Moreau H."/>
            <person name="Motomura T."/>
            <person name="Nagasato C."/>
            <person name="Napoli C.A."/>
            <person name="Nelson D.R."/>
            <person name="Nyvall-Collen P."/>
            <person name="Peters A.F."/>
            <person name="Pommier C."/>
            <person name="Potin P."/>
            <person name="Poulain J."/>
            <person name="Quesneville H."/>
            <person name="Read B."/>
            <person name="Rensing S.A."/>
            <person name="Ritter A."/>
            <person name="Rousvoal S."/>
            <person name="Samanta M."/>
            <person name="Samson G."/>
            <person name="Schroeder D.C."/>
            <person name="Segurens B."/>
            <person name="Strittmatter M."/>
            <person name="Tonon T."/>
            <person name="Tregear J.W."/>
            <person name="Valentin K."/>
            <person name="von Dassow P."/>
            <person name="Yamagishi T."/>
            <person name="Van de Peer Y."/>
            <person name="Wincker P."/>
        </authorList>
    </citation>
    <scope>NUCLEOTIDE SEQUENCE [LARGE SCALE GENOMIC DNA]</scope>
    <source>
        <strain evidence="3">Ec32 / CCAP1310/4</strain>
    </source>
</reference>
<dbReference type="EMBL" id="FN649760">
    <property type="protein sequence ID" value="CBJ33589.1"/>
    <property type="molecule type" value="Genomic_DNA"/>
</dbReference>
<accession>D7G3R2</accession>
<evidence type="ECO:0000256" key="1">
    <source>
        <dbReference type="SAM" id="MobiDB-lite"/>
    </source>
</evidence>
<proteinExistence type="predicted"/>
<sequence length="351" mass="34792">MARLMAQGHHGKVEMVSIGHGGDESGPGDGASGEEGDPSGPDPLSEVVLGPVVRADGTGRQGQGGTAGSLPLESASERLQTLVKEHPDELGSDPFVAFVSQMLAYLAQRLSMEGGAPPPALPLAASSSSPSSSSISGTNCSSLLGFAREGRGGFERGSRGVGGAAVVRGAPEEPGLAALEGGVAGTGRASNVGDGCYGMDLVGGGDGSQLLGGGVASSSSPASAVVGGGGSSESGGSDGGLSLGRVLPLHCGHNNCYSDGERRMLLEHLALEGGGDDDGGGRDSSDVVMVVEIQGRLDGVLLLPTESCGLLATGNALDLKGDGGRARKFHATFIARLLRSTIADCCCRVVM</sequence>
<evidence type="ECO:0000313" key="3">
    <source>
        <dbReference type="Proteomes" id="UP000002630"/>
    </source>
</evidence>